<sequence>MATFPATNPTLKSNRPTLQRFFFLTKILTTFSLWVSLILHFDNPSKFFYISINIPNGDSSALFPSHFSRDSVDLGLLSWVMSFLPEKGL</sequence>
<keyword evidence="1" id="KW-0812">Transmembrane</keyword>
<dbReference type="Proteomes" id="UP001642487">
    <property type="component" value="Chromosome 8"/>
</dbReference>
<accession>A0ABP0Z3Y8</accession>
<evidence type="ECO:0000313" key="2">
    <source>
        <dbReference type="EMBL" id="CAK9327508.1"/>
    </source>
</evidence>
<gene>
    <name evidence="2" type="ORF">CITCOLO1_LOCUS19889</name>
</gene>
<proteinExistence type="predicted"/>
<feature type="transmembrane region" description="Helical" evidence="1">
    <location>
        <begin position="21"/>
        <end position="41"/>
    </location>
</feature>
<reference evidence="2 3" key="1">
    <citation type="submission" date="2024-03" db="EMBL/GenBank/DDBJ databases">
        <authorList>
            <person name="Gkanogiannis A."/>
            <person name="Becerra Lopez-Lavalle L."/>
        </authorList>
    </citation>
    <scope>NUCLEOTIDE SEQUENCE [LARGE SCALE GENOMIC DNA]</scope>
</reference>
<evidence type="ECO:0000256" key="1">
    <source>
        <dbReference type="SAM" id="Phobius"/>
    </source>
</evidence>
<name>A0ABP0Z3Y8_9ROSI</name>
<dbReference type="EMBL" id="OZ021742">
    <property type="protein sequence ID" value="CAK9327508.1"/>
    <property type="molecule type" value="Genomic_DNA"/>
</dbReference>
<organism evidence="2 3">
    <name type="scientific">Citrullus colocynthis</name>
    <name type="common">colocynth</name>
    <dbReference type="NCBI Taxonomy" id="252529"/>
    <lineage>
        <taxon>Eukaryota</taxon>
        <taxon>Viridiplantae</taxon>
        <taxon>Streptophyta</taxon>
        <taxon>Embryophyta</taxon>
        <taxon>Tracheophyta</taxon>
        <taxon>Spermatophyta</taxon>
        <taxon>Magnoliopsida</taxon>
        <taxon>eudicotyledons</taxon>
        <taxon>Gunneridae</taxon>
        <taxon>Pentapetalae</taxon>
        <taxon>rosids</taxon>
        <taxon>fabids</taxon>
        <taxon>Cucurbitales</taxon>
        <taxon>Cucurbitaceae</taxon>
        <taxon>Benincaseae</taxon>
        <taxon>Citrullus</taxon>
    </lineage>
</organism>
<evidence type="ECO:0000313" key="3">
    <source>
        <dbReference type="Proteomes" id="UP001642487"/>
    </source>
</evidence>
<protein>
    <submittedName>
        <fullName evidence="2">Uncharacterized protein</fullName>
    </submittedName>
</protein>
<keyword evidence="1" id="KW-1133">Transmembrane helix</keyword>
<keyword evidence="3" id="KW-1185">Reference proteome</keyword>
<keyword evidence="1" id="KW-0472">Membrane</keyword>